<dbReference type="OrthoDB" id="192611at2759"/>
<evidence type="ECO:0000313" key="3">
    <source>
        <dbReference type="Proteomes" id="UP000886998"/>
    </source>
</evidence>
<dbReference type="GO" id="GO:0005773">
    <property type="term" value="C:vacuole"/>
    <property type="evidence" value="ECO:0007669"/>
    <property type="project" value="GOC"/>
</dbReference>
<dbReference type="Proteomes" id="UP000886998">
    <property type="component" value="Unassembled WGS sequence"/>
</dbReference>
<dbReference type="GO" id="GO:0006624">
    <property type="term" value="P:vacuolar protein processing"/>
    <property type="evidence" value="ECO:0007669"/>
    <property type="project" value="TreeGrafter"/>
</dbReference>
<dbReference type="GO" id="GO:0051603">
    <property type="term" value="P:proteolysis involved in protein catabolic process"/>
    <property type="evidence" value="ECO:0007669"/>
    <property type="project" value="TreeGrafter"/>
</dbReference>
<dbReference type="PANTHER" id="PTHR12000:SF42">
    <property type="entry name" value="LEGUMAIN"/>
    <property type="match status" value="1"/>
</dbReference>
<dbReference type="Pfam" id="PF01650">
    <property type="entry name" value="Peptidase_C13"/>
    <property type="match status" value="1"/>
</dbReference>
<dbReference type="GO" id="GO:0004197">
    <property type="term" value="F:cysteine-type endopeptidase activity"/>
    <property type="evidence" value="ECO:0007669"/>
    <property type="project" value="TreeGrafter"/>
</dbReference>
<organism evidence="2 3">
    <name type="scientific">Trichonephila inaurata madagascariensis</name>
    <dbReference type="NCBI Taxonomy" id="2747483"/>
    <lineage>
        <taxon>Eukaryota</taxon>
        <taxon>Metazoa</taxon>
        <taxon>Ecdysozoa</taxon>
        <taxon>Arthropoda</taxon>
        <taxon>Chelicerata</taxon>
        <taxon>Arachnida</taxon>
        <taxon>Araneae</taxon>
        <taxon>Araneomorphae</taxon>
        <taxon>Entelegynae</taxon>
        <taxon>Araneoidea</taxon>
        <taxon>Nephilidae</taxon>
        <taxon>Trichonephila</taxon>
        <taxon>Trichonephila inaurata</taxon>
    </lineage>
</organism>
<proteinExistence type="inferred from homology"/>
<sequence length="134" mass="15616">MDLNRTINYMYENNMYVKMVIYIEACECGSMFENILPNNINVYATTADNSEESSYACYFDDKRDTHLGDSGSVHWMEDSDQEVQITETLQKSVFVPKVEKESVRSRDVHIEIVERKLIRSNSEEKQSVLTKKLN</sequence>
<reference evidence="2" key="1">
    <citation type="submission" date="2020-08" db="EMBL/GenBank/DDBJ databases">
        <title>Multicomponent nature underlies the extraordinary mechanical properties of spider dragline silk.</title>
        <authorList>
            <person name="Kono N."/>
            <person name="Nakamura H."/>
            <person name="Mori M."/>
            <person name="Yoshida Y."/>
            <person name="Ohtoshi R."/>
            <person name="Malay A.D."/>
            <person name="Moran D.A.P."/>
            <person name="Tomita M."/>
            <person name="Numata K."/>
            <person name="Arakawa K."/>
        </authorList>
    </citation>
    <scope>NUCLEOTIDE SEQUENCE</scope>
</reference>
<dbReference type="Gene3D" id="3.40.50.1460">
    <property type="match status" value="1"/>
</dbReference>
<dbReference type="EMBL" id="BMAV01004614">
    <property type="protein sequence ID" value="GFY45083.1"/>
    <property type="molecule type" value="Genomic_DNA"/>
</dbReference>
<dbReference type="PANTHER" id="PTHR12000">
    <property type="entry name" value="HEMOGLOBINASE FAMILY MEMBER"/>
    <property type="match status" value="1"/>
</dbReference>
<accession>A0A8X6X187</accession>
<name>A0A8X6X187_9ARAC</name>
<keyword evidence="3" id="KW-1185">Reference proteome</keyword>
<dbReference type="InterPro" id="IPR001096">
    <property type="entry name" value="Peptidase_C13"/>
</dbReference>
<evidence type="ECO:0000313" key="2">
    <source>
        <dbReference type="EMBL" id="GFY45083.1"/>
    </source>
</evidence>
<protein>
    <submittedName>
        <fullName evidence="2">Legumain</fullName>
    </submittedName>
</protein>
<comment type="caution">
    <text evidence="2">The sequence shown here is derived from an EMBL/GenBank/DDBJ whole genome shotgun (WGS) entry which is preliminary data.</text>
</comment>
<comment type="similarity">
    <text evidence="1">Belongs to the peptidase C13 family.</text>
</comment>
<gene>
    <name evidence="2" type="primary">LGMN</name>
    <name evidence="2" type="ORF">TNIN_434361</name>
</gene>
<dbReference type="AlphaFoldDB" id="A0A8X6X187"/>
<evidence type="ECO:0000256" key="1">
    <source>
        <dbReference type="ARBA" id="ARBA00009941"/>
    </source>
</evidence>